<comment type="subcellular location">
    <subcellularLocation>
        <location evidence="1">Cell membrane</location>
        <topology evidence="1">Multi-pass membrane protein</topology>
    </subcellularLocation>
</comment>
<sequence>MLLLTIWPLFALICLGFLLARAGFPDRAFWPAAERINYFVLFPALLVANLVDAPVRDPAILRLGGAMVATTCIAALVMTLLRNTVMQAPAARFGPALQGVVRFNTYLGLAITASLAGSEGLERAAVLLAVGVPLVNVLSIIALSEASVLRHPLPLLKTMARNPLILGCVVGIALALAGTGLPFGSKRVLEFLAQASLPLGLLCVGAALQPKAIRSDVAALAGPSLLRLMAMPALGAGVAMIFGLDGVEALVLVVFMAIPTAPTAYVLTRQLGGDGTLMAGLVTLQTLAAVLTIPLMLWLLGFA</sequence>
<gene>
    <name evidence="9" type="ORF">R2601_20331</name>
</gene>
<keyword evidence="10" id="KW-1185">Reference proteome</keyword>
<evidence type="ECO:0000256" key="5">
    <source>
        <dbReference type="ARBA" id="ARBA00022692"/>
    </source>
</evidence>
<dbReference type="HOGENOM" id="CLU_056175_3_1_5"/>
<keyword evidence="3" id="KW-0813">Transport</keyword>
<comment type="caution">
    <text evidence="9">The sequence shown here is derived from an EMBL/GenBank/DDBJ whole genome shotgun (WGS) entry which is preliminary data.</text>
</comment>
<evidence type="ECO:0000256" key="3">
    <source>
        <dbReference type="ARBA" id="ARBA00022448"/>
    </source>
</evidence>
<feature type="transmembrane region" description="Helical" evidence="8">
    <location>
        <begin position="36"/>
        <end position="53"/>
    </location>
</feature>
<feature type="transmembrane region" description="Helical" evidence="8">
    <location>
        <begin position="6"/>
        <end position="24"/>
    </location>
</feature>
<keyword evidence="6 8" id="KW-1133">Transmembrane helix</keyword>
<dbReference type="Proteomes" id="UP000006230">
    <property type="component" value="Unassembled WGS sequence"/>
</dbReference>
<dbReference type="Gene3D" id="1.20.1530.20">
    <property type="match status" value="1"/>
</dbReference>
<dbReference type="GO" id="GO:0005886">
    <property type="term" value="C:plasma membrane"/>
    <property type="evidence" value="ECO:0007669"/>
    <property type="project" value="UniProtKB-SubCell"/>
</dbReference>
<name>Q0FH56_SALBH</name>
<evidence type="ECO:0000256" key="1">
    <source>
        <dbReference type="ARBA" id="ARBA00004651"/>
    </source>
</evidence>
<evidence type="ECO:0000256" key="4">
    <source>
        <dbReference type="ARBA" id="ARBA00022475"/>
    </source>
</evidence>
<keyword evidence="5 8" id="KW-0812">Transmembrane</keyword>
<feature type="transmembrane region" description="Helical" evidence="8">
    <location>
        <begin position="220"/>
        <end position="243"/>
    </location>
</feature>
<dbReference type="GO" id="GO:0055085">
    <property type="term" value="P:transmembrane transport"/>
    <property type="evidence" value="ECO:0007669"/>
    <property type="project" value="InterPro"/>
</dbReference>
<dbReference type="STRING" id="314265.R2601_20331"/>
<keyword evidence="7 8" id="KW-0472">Membrane</keyword>
<dbReference type="Pfam" id="PF03547">
    <property type="entry name" value="Mem_trans"/>
    <property type="match status" value="1"/>
</dbReference>
<feature type="transmembrane region" description="Helical" evidence="8">
    <location>
        <begin position="164"/>
        <end position="185"/>
    </location>
</feature>
<dbReference type="eggNOG" id="COG0679">
    <property type="taxonomic scope" value="Bacteria"/>
</dbReference>
<dbReference type="AlphaFoldDB" id="Q0FH56"/>
<feature type="transmembrane region" description="Helical" evidence="8">
    <location>
        <begin position="191"/>
        <end position="208"/>
    </location>
</feature>
<dbReference type="PANTHER" id="PTHR36838">
    <property type="entry name" value="AUXIN EFFLUX CARRIER FAMILY PROTEIN"/>
    <property type="match status" value="1"/>
</dbReference>
<dbReference type="PANTHER" id="PTHR36838:SF4">
    <property type="entry name" value="AUXIN EFFLUX CARRIER FAMILY PROTEIN"/>
    <property type="match status" value="1"/>
</dbReference>
<feature type="transmembrane region" description="Helical" evidence="8">
    <location>
        <begin position="279"/>
        <end position="300"/>
    </location>
</feature>
<evidence type="ECO:0008006" key="11">
    <source>
        <dbReference type="Google" id="ProtNLM"/>
    </source>
</evidence>
<evidence type="ECO:0000256" key="7">
    <source>
        <dbReference type="ARBA" id="ARBA00023136"/>
    </source>
</evidence>
<evidence type="ECO:0000256" key="2">
    <source>
        <dbReference type="ARBA" id="ARBA00010145"/>
    </source>
</evidence>
<evidence type="ECO:0000313" key="9">
    <source>
        <dbReference type="EMBL" id="EAU43517.1"/>
    </source>
</evidence>
<evidence type="ECO:0000313" key="10">
    <source>
        <dbReference type="Proteomes" id="UP000006230"/>
    </source>
</evidence>
<dbReference type="InterPro" id="IPR038770">
    <property type="entry name" value="Na+/solute_symporter_sf"/>
</dbReference>
<dbReference type="EMBL" id="AATQ01000082">
    <property type="protein sequence ID" value="EAU43517.1"/>
    <property type="molecule type" value="Genomic_DNA"/>
</dbReference>
<proteinExistence type="inferred from homology"/>
<feature type="transmembrane region" description="Helical" evidence="8">
    <location>
        <begin position="249"/>
        <end position="267"/>
    </location>
</feature>
<protein>
    <recommendedName>
        <fullName evidence="11">Auxin efflux carrier family protein</fullName>
    </recommendedName>
</protein>
<evidence type="ECO:0000256" key="8">
    <source>
        <dbReference type="SAM" id="Phobius"/>
    </source>
</evidence>
<organism evidence="9 10">
    <name type="scientific">Salipiger bermudensis (strain DSM 26914 / JCM 13377 / KCTC 12554 / HTCC2601)</name>
    <name type="common">Pelagibaca bermudensis</name>
    <dbReference type="NCBI Taxonomy" id="314265"/>
    <lineage>
        <taxon>Bacteria</taxon>
        <taxon>Pseudomonadati</taxon>
        <taxon>Pseudomonadota</taxon>
        <taxon>Alphaproteobacteria</taxon>
        <taxon>Rhodobacterales</taxon>
        <taxon>Roseobacteraceae</taxon>
        <taxon>Salipiger</taxon>
    </lineage>
</organism>
<dbReference type="RefSeq" id="WP_007798864.1">
    <property type="nucleotide sequence ID" value="NZ_DS022276.1"/>
</dbReference>
<dbReference type="OrthoDB" id="9805563at2"/>
<feature type="transmembrane region" description="Helical" evidence="8">
    <location>
        <begin position="59"/>
        <end position="81"/>
    </location>
</feature>
<feature type="transmembrane region" description="Helical" evidence="8">
    <location>
        <begin position="101"/>
        <end position="118"/>
    </location>
</feature>
<feature type="transmembrane region" description="Helical" evidence="8">
    <location>
        <begin position="124"/>
        <end position="143"/>
    </location>
</feature>
<keyword evidence="4" id="KW-1003">Cell membrane</keyword>
<evidence type="ECO:0000256" key="6">
    <source>
        <dbReference type="ARBA" id="ARBA00022989"/>
    </source>
</evidence>
<accession>Q0FH56</accession>
<comment type="similarity">
    <text evidence="2">Belongs to the auxin efflux carrier (TC 2.A.69) family.</text>
</comment>
<reference evidence="9 10" key="1">
    <citation type="journal article" date="2010" name="J. Bacteriol.">
        <title>Genome sequences of Pelagibaca bermudensis HTCC2601T and Maritimibacter alkaliphilus HTCC2654T, the type strains of two marine Roseobacter genera.</title>
        <authorList>
            <person name="Thrash J.C."/>
            <person name="Cho J.C."/>
            <person name="Ferriera S."/>
            <person name="Johnson J."/>
            <person name="Vergin K.L."/>
            <person name="Giovannoni S.J."/>
        </authorList>
    </citation>
    <scope>NUCLEOTIDE SEQUENCE [LARGE SCALE GENOMIC DNA]</scope>
    <source>
        <strain evidence="10">DSM 26914 / JCM 13377 / KCTC 12554 / HTCC2601</strain>
    </source>
</reference>
<dbReference type="InterPro" id="IPR004776">
    <property type="entry name" value="Mem_transp_PIN-like"/>
</dbReference>